<comment type="caution">
    <text evidence="1">The sequence shown here is derived from an EMBL/GenBank/DDBJ whole genome shotgun (WGS) entry which is preliminary data.</text>
</comment>
<dbReference type="AlphaFoldDB" id="A0ABD3GST4"/>
<proteinExistence type="predicted"/>
<evidence type="ECO:0000313" key="2">
    <source>
        <dbReference type="Proteomes" id="UP001633002"/>
    </source>
</evidence>
<accession>A0ABD3GST4</accession>
<gene>
    <name evidence="1" type="ORF">R1sor_000250</name>
</gene>
<organism evidence="1 2">
    <name type="scientific">Riccia sorocarpa</name>
    <dbReference type="NCBI Taxonomy" id="122646"/>
    <lineage>
        <taxon>Eukaryota</taxon>
        <taxon>Viridiplantae</taxon>
        <taxon>Streptophyta</taxon>
        <taxon>Embryophyta</taxon>
        <taxon>Marchantiophyta</taxon>
        <taxon>Marchantiopsida</taxon>
        <taxon>Marchantiidae</taxon>
        <taxon>Marchantiales</taxon>
        <taxon>Ricciaceae</taxon>
        <taxon>Riccia</taxon>
    </lineage>
</organism>
<sequence length="219" mass="24864">MRSLSFTAEKSSQIIREFLEVIDRDCDPRGRLVETDTSTSTLLPPLHDCLVICEIFPRLPQTPSMLWRLRRVPMSWQSLVSQSMSWQGLEVVRVNHRDFRRCVSSGELAFVSLVDRLGREVAILTLLSELGESQINFRGGRSRLQRGGRRRDFRGDRRVIRATATKNATIVMFHGGRPVFAAPRRNIMVVDPSVAAKTRRSPQIRDDRGAGITWYAASA</sequence>
<evidence type="ECO:0008006" key="3">
    <source>
        <dbReference type="Google" id="ProtNLM"/>
    </source>
</evidence>
<dbReference type="Proteomes" id="UP001633002">
    <property type="component" value="Unassembled WGS sequence"/>
</dbReference>
<dbReference type="EMBL" id="JBJQOH010000006">
    <property type="protein sequence ID" value="KAL3682228.1"/>
    <property type="molecule type" value="Genomic_DNA"/>
</dbReference>
<keyword evidence="2" id="KW-1185">Reference proteome</keyword>
<evidence type="ECO:0000313" key="1">
    <source>
        <dbReference type="EMBL" id="KAL3682228.1"/>
    </source>
</evidence>
<name>A0ABD3GST4_9MARC</name>
<protein>
    <recommendedName>
        <fullName evidence="3">F-box domain-containing protein</fullName>
    </recommendedName>
</protein>
<reference evidence="1 2" key="1">
    <citation type="submission" date="2024-09" db="EMBL/GenBank/DDBJ databases">
        <title>Chromosome-scale assembly of Riccia sorocarpa.</title>
        <authorList>
            <person name="Paukszto L."/>
        </authorList>
    </citation>
    <scope>NUCLEOTIDE SEQUENCE [LARGE SCALE GENOMIC DNA]</scope>
    <source>
        <strain evidence="1">LP-2024</strain>
        <tissue evidence="1">Aerial parts of the thallus</tissue>
    </source>
</reference>